<dbReference type="CDD" id="cd00009">
    <property type="entry name" value="AAA"/>
    <property type="match status" value="1"/>
</dbReference>
<dbReference type="InterPro" id="IPR003593">
    <property type="entry name" value="AAA+_ATPase"/>
</dbReference>
<proteinExistence type="predicted"/>
<accession>A0A1H9IJT6</accession>
<dbReference type="InterPro" id="IPR027417">
    <property type="entry name" value="P-loop_NTPase"/>
</dbReference>
<dbReference type="GO" id="GO:0005524">
    <property type="term" value="F:ATP binding"/>
    <property type="evidence" value="ECO:0007669"/>
    <property type="project" value="UniProtKB-KW"/>
</dbReference>
<dbReference type="AlphaFoldDB" id="A0A1H9IJT6"/>
<evidence type="ECO:0000256" key="2">
    <source>
        <dbReference type="ARBA" id="ARBA00022840"/>
    </source>
</evidence>
<dbReference type="GO" id="GO:0003677">
    <property type="term" value="F:DNA binding"/>
    <property type="evidence" value="ECO:0007669"/>
    <property type="project" value="UniProtKB-KW"/>
</dbReference>
<keyword evidence="2" id="KW-0067">ATP-binding</keyword>
<protein>
    <submittedName>
        <fullName evidence="5">Sigma-54 interaction domain-containing protein</fullName>
    </submittedName>
</protein>
<dbReference type="PROSITE" id="PS50045">
    <property type="entry name" value="SIGMA54_INTERACT_4"/>
    <property type="match status" value="1"/>
</dbReference>
<keyword evidence="6" id="KW-1185">Reference proteome</keyword>
<sequence>MFGMSGRKDKIEPMIGAQGPAFLRVHASELYLRDPVFESGLRELLPAGRRHDWAELPTPGAPLRPVEAEYLLSLFVDPARLDELADAVLAARRAGGSTVLIIAVNSQQLTALGNWLTRRGNENRLGGVRLMLAQNVDQVLRQLPQRLHKVSEDNIIRMPVSTEVETTQYRNFYVFSPELQALVARIRAYAANGIHRSYLLGGPGSGKTSLAYYYYLVRNRGRFVSVNLAAENTGDKAAVKSLLCGHVSGAFPGAGARTGAFTHAREGVCFIDESHGITGPVMEVLMEAFDNGQYLPFGASAKQPLECAIVFATNRSWETLINSVNIDEFTRIGAATLSVPELYKREEDMIAVAATTLARLASRCTSWHPPKGLSEEAWQLVRQCRWHGNIRAMVRVLESAFVDYGVRGSDSLLQVPDIMAGIQLWEPSEHHSHKIYSVA</sequence>
<reference evidence="5 6" key="1">
    <citation type="submission" date="2016-10" db="EMBL/GenBank/DDBJ databases">
        <authorList>
            <person name="de Groot N.N."/>
        </authorList>
    </citation>
    <scope>NUCLEOTIDE SEQUENCE [LARGE SCALE GENOMIC DNA]</scope>
    <source>
        <strain evidence="5 6">DSM 25927</strain>
    </source>
</reference>
<dbReference type="Gene3D" id="1.10.8.60">
    <property type="match status" value="1"/>
</dbReference>
<dbReference type="InterPro" id="IPR002078">
    <property type="entry name" value="Sigma_54_int"/>
</dbReference>
<evidence type="ECO:0000259" key="4">
    <source>
        <dbReference type="PROSITE" id="PS50045"/>
    </source>
</evidence>
<dbReference type="Gene3D" id="3.40.50.300">
    <property type="entry name" value="P-loop containing nucleotide triphosphate hydrolases"/>
    <property type="match status" value="1"/>
</dbReference>
<keyword evidence="3" id="KW-0238">DNA-binding</keyword>
<dbReference type="SUPFAM" id="SSF52540">
    <property type="entry name" value="P-loop containing nucleoside triphosphate hydrolases"/>
    <property type="match status" value="1"/>
</dbReference>
<dbReference type="OrthoDB" id="7054881at2"/>
<dbReference type="GO" id="GO:0006355">
    <property type="term" value="P:regulation of DNA-templated transcription"/>
    <property type="evidence" value="ECO:0007669"/>
    <property type="project" value="InterPro"/>
</dbReference>
<evidence type="ECO:0000256" key="1">
    <source>
        <dbReference type="ARBA" id="ARBA00022741"/>
    </source>
</evidence>
<dbReference type="Pfam" id="PF00158">
    <property type="entry name" value="Sigma54_activat"/>
    <property type="match status" value="1"/>
</dbReference>
<gene>
    <name evidence="5" type="ORF">SAMN04488038_11069</name>
</gene>
<dbReference type="SMART" id="SM00382">
    <property type="entry name" value="AAA"/>
    <property type="match status" value="1"/>
</dbReference>
<dbReference type="STRING" id="489703.SAMN04488038_11069"/>
<dbReference type="EMBL" id="FOFS01000010">
    <property type="protein sequence ID" value="SEQ74854.1"/>
    <property type="molecule type" value="Genomic_DNA"/>
</dbReference>
<dbReference type="PANTHER" id="PTHR32071">
    <property type="entry name" value="TRANSCRIPTIONAL REGULATORY PROTEIN"/>
    <property type="match status" value="1"/>
</dbReference>
<evidence type="ECO:0000313" key="6">
    <source>
        <dbReference type="Proteomes" id="UP000199233"/>
    </source>
</evidence>
<evidence type="ECO:0000313" key="5">
    <source>
        <dbReference type="EMBL" id="SEQ74854.1"/>
    </source>
</evidence>
<evidence type="ECO:0000256" key="3">
    <source>
        <dbReference type="ARBA" id="ARBA00023125"/>
    </source>
</evidence>
<organism evidence="5 6">
    <name type="scientific">Solimonas aquatica</name>
    <dbReference type="NCBI Taxonomy" id="489703"/>
    <lineage>
        <taxon>Bacteria</taxon>
        <taxon>Pseudomonadati</taxon>
        <taxon>Pseudomonadota</taxon>
        <taxon>Gammaproteobacteria</taxon>
        <taxon>Nevskiales</taxon>
        <taxon>Nevskiaceae</taxon>
        <taxon>Solimonas</taxon>
    </lineage>
</organism>
<dbReference type="PANTHER" id="PTHR32071:SF117">
    <property type="entry name" value="PTS-DEPENDENT DIHYDROXYACETONE KINASE OPERON REGULATORY PROTEIN-RELATED"/>
    <property type="match status" value="1"/>
</dbReference>
<dbReference type="Proteomes" id="UP000199233">
    <property type="component" value="Unassembled WGS sequence"/>
</dbReference>
<feature type="domain" description="Sigma-54 factor interaction" evidence="4">
    <location>
        <begin position="179"/>
        <end position="402"/>
    </location>
</feature>
<name>A0A1H9IJT6_9GAMM</name>
<keyword evidence="1" id="KW-0547">Nucleotide-binding</keyword>
<dbReference type="RefSeq" id="WP_093286984.1">
    <property type="nucleotide sequence ID" value="NZ_FOFS01000010.1"/>
</dbReference>